<comment type="similarity">
    <text evidence="2">Belongs to the HAD-like hydrolase superfamily.</text>
</comment>
<dbReference type="WBParaSite" id="PSAMB.scaffold1884size26980.g15472.t1">
    <property type="protein sequence ID" value="PSAMB.scaffold1884size26980.g15472.t1"/>
    <property type="gene ID" value="PSAMB.scaffold1884size26980.g15472"/>
</dbReference>
<feature type="active site" description="Proton donor" evidence="3">
    <location>
        <position position="28"/>
    </location>
</feature>
<evidence type="ECO:0000256" key="2">
    <source>
        <dbReference type="PIRNR" id="PIRNR000915"/>
    </source>
</evidence>
<evidence type="ECO:0000256" key="5">
    <source>
        <dbReference type="PIRSR" id="PIRSR000915-3"/>
    </source>
</evidence>
<evidence type="ECO:0000313" key="7">
    <source>
        <dbReference type="WBParaSite" id="PSAMB.scaffold1884size26980.g15472.t1"/>
    </source>
</evidence>
<dbReference type="InterPro" id="IPR036412">
    <property type="entry name" value="HAD-like_sf"/>
</dbReference>
<dbReference type="InterPro" id="IPR023214">
    <property type="entry name" value="HAD_sf"/>
</dbReference>
<dbReference type="AlphaFoldDB" id="A0A914VEM5"/>
<accession>A0A914VEM5</accession>
<organism evidence="6 7">
    <name type="scientific">Plectus sambesii</name>
    <dbReference type="NCBI Taxonomy" id="2011161"/>
    <lineage>
        <taxon>Eukaryota</taxon>
        <taxon>Metazoa</taxon>
        <taxon>Ecdysozoa</taxon>
        <taxon>Nematoda</taxon>
        <taxon>Chromadorea</taxon>
        <taxon>Plectida</taxon>
        <taxon>Plectina</taxon>
        <taxon>Plectoidea</taxon>
        <taxon>Plectidae</taxon>
        <taxon>Plectus</taxon>
    </lineage>
</organism>
<protein>
    <submittedName>
        <fullName evidence="7">Phosphoglycolate phosphatase</fullName>
    </submittedName>
</protein>
<evidence type="ECO:0000256" key="4">
    <source>
        <dbReference type="PIRSR" id="PIRSR000915-2"/>
    </source>
</evidence>
<feature type="active site" description="Nucleophile" evidence="3">
    <location>
        <position position="26"/>
    </location>
</feature>
<dbReference type="Proteomes" id="UP000887566">
    <property type="component" value="Unplaced"/>
</dbReference>
<dbReference type="NCBIfam" id="TIGR01452">
    <property type="entry name" value="PGP_euk"/>
    <property type="match status" value="1"/>
</dbReference>
<dbReference type="InterPro" id="IPR006349">
    <property type="entry name" value="PGP_euk"/>
</dbReference>
<dbReference type="GO" id="GO:0046872">
    <property type="term" value="F:metal ion binding"/>
    <property type="evidence" value="ECO:0007669"/>
    <property type="project" value="UniProtKB-KW"/>
</dbReference>
<feature type="binding site" evidence="5">
    <location>
        <position position="248"/>
    </location>
    <ligand>
        <name>Mg(2+)</name>
        <dbReference type="ChEBI" id="CHEBI:18420"/>
    </ligand>
</feature>
<name>A0A914VEM5_9BILA</name>
<dbReference type="Pfam" id="PF13344">
    <property type="entry name" value="Hydrolase_6"/>
    <property type="match status" value="1"/>
</dbReference>
<feature type="binding site" evidence="4">
    <location>
        <position position="223"/>
    </location>
    <ligand>
        <name>substrate</name>
    </ligand>
</feature>
<evidence type="ECO:0000256" key="1">
    <source>
        <dbReference type="ARBA" id="ARBA00022801"/>
    </source>
</evidence>
<feature type="binding site" evidence="5">
    <location>
        <position position="28"/>
    </location>
    <ligand>
        <name>Mg(2+)</name>
        <dbReference type="ChEBI" id="CHEBI:18420"/>
    </ligand>
</feature>
<keyword evidence="1 2" id="KW-0378">Hydrolase</keyword>
<dbReference type="NCBIfam" id="TIGR01460">
    <property type="entry name" value="HAD-SF-IIA"/>
    <property type="match status" value="1"/>
</dbReference>
<evidence type="ECO:0000313" key="6">
    <source>
        <dbReference type="Proteomes" id="UP000887566"/>
    </source>
</evidence>
<dbReference type="PIRSF" id="PIRSF000915">
    <property type="entry name" value="PGP-type_phosphatase"/>
    <property type="match status" value="1"/>
</dbReference>
<dbReference type="PANTHER" id="PTHR19288:SF83">
    <property type="entry name" value="PHOSPHOGLYCOLATE PHOSPHATASE"/>
    <property type="match status" value="1"/>
</dbReference>
<proteinExistence type="inferred from homology"/>
<dbReference type="PANTHER" id="PTHR19288">
    <property type="entry name" value="4-NITROPHENYLPHOSPHATASE-RELATED"/>
    <property type="match status" value="1"/>
</dbReference>
<sequence>MSGLCEQLDPTKWAELLKNVETVIFDADGVLWLGMDAVPGSPAVVERLAAMGKQIIIVTNNSTKSRVDYEEKCQKLGFKSVKKENIVNPPVLCSELLQRSALTKRKIYLIGAQGLRDELAKTGFQYVGDGPDHFENYSETEFLYDVALDPEVGAVIVGYDNHFNYVKLMKAANYLRDPKCLFIASNEDSTFPGPNKDVTIPGTGALVAAVKVAAQREPLVMGKPHIATYNYIRAHWNIDPAKTLMVGDRCDTDIKFGIDNGMKTMLVLSGVHTLDDVEKYRKEDRKDLLPDFYAGKLGDLL</sequence>
<dbReference type="Gene3D" id="3.40.50.1000">
    <property type="entry name" value="HAD superfamily/HAD-like"/>
    <property type="match status" value="2"/>
</dbReference>
<keyword evidence="6" id="KW-1185">Reference proteome</keyword>
<keyword evidence="5" id="KW-0460">Magnesium</keyword>
<keyword evidence="5" id="KW-0479">Metal-binding</keyword>
<dbReference type="GO" id="GO:0016791">
    <property type="term" value="F:phosphatase activity"/>
    <property type="evidence" value="ECO:0007669"/>
    <property type="project" value="InterPro"/>
</dbReference>
<dbReference type="GO" id="GO:0005737">
    <property type="term" value="C:cytoplasm"/>
    <property type="evidence" value="ECO:0007669"/>
    <property type="project" value="TreeGrafter"/>
</dbReference>
<dbReference type="Pfam" id="PF13242">
    <property type="entry name" value="Hydrolase_like"/>
    <property type="match status" value="1"/>
</dbReference>
<evidence type="ECO:0000256" key="3">
    <source>
        <dbReference type="PIRSR" id="PIRSR000915-1"/>
    </source>
</evidence>
<feature type="binding site" evidence="5">
    <location>
        <position position="26"/>
    </location>
    <ligand>
        <name>Mg(2+)</name>
        <dbReference type="ChEBI" id="CHEBI:18420"/>
    </ligand>
</feature>
<reference evidence="7" key="1">
    <citation type="submission" date="2022-11" db="UniProtKB">
        <authorList>
            <consortium name="WormBaseParasite"/>
        </authorList>
    </citation>
    <scope>IDENTIFICATION</scope>
</reference>
<dbReference type="InterPro" id="IPR006357">
    <property type="entry name" value="HAD-SF_hydro_IIA"/>
</dbReference>
<dbReference type="SUPFAM" id="SSF56784">
    <property type="entry name" value="HAD-like"/>
    <property type="match status" value="1"/>
</dbReference>
<comment type="cofactor">
    <cofactor evidence="5">
        <name>Mg(2+)</name>
        <dbReference type="ChEBI" id="CHEBI:18420"/>
    </cofactor>
    <text evidence="5">Divalent metal ions. Mg(2+) is the most effective.</text>
</comment>